<evidence type="ECO:0000313" key="2">
    <source>
        <dbReference type="EMBL" id="ACF29261.1"/>
    </source>
</evidence>
<proteinExistence type="predicted"/>
<gene>
    <name evidence="2" type="ordered locus">NGK_0570</name>
</gene>
<name>B4RKB0_NEIG2</name>
<keyword evidence="1" id="KW-1133">Transmembrane helix</keyword>
<evidence type="ECO:0000256" key="1">
    <source>
        <dbReference type="SAM" id="Phobius"/>
    </source>
</evidence>
<keyword evidence="1" id="KW-0472">Membrane</keyword>
<keyword evidence="1" id="KW-0812">Transmembrane</keyword>
<sequence>MGWGFYSYLYLVLLFVAFAFLIRYYENSFLVFLRNNKHILYKYVY</sequence>
<protein>
    <submittedName>
        <fullName evidence="2">Sensor protein</fullName>
    </submittedName>
</protein>
<dbReference type="HOGENOM" id="CLU_3202396_0_0_4"/>
<accession>B4RKB0</accession>
<dbReference type="AlphaFoldDB" id="B4RKB0"/>
<dbReference type="Proteomes" id="UP000002564">
    <property type="component" value="Chromosome"/>
</dbReference>
<evidence type="ECO:0000313" key="3">
    <source>
        <dbReference type="Proteomes" id="UP000002564"/>
    </source>
</evidence>
<organism evidence="2 3">
    <name type="scientific">Neisseria gonorrhoeae (strain NCCP11945)</name>
    <dbReference type="NCBI Taxonomy" id="521006"/>
    <lineage>
        <taxon>Bacteria</taxon>
        <taxon>Pseudomonadati</taxon>
        <taxon>Pseudomonadota</taxon>
        <taxon>Betaproteobacteria</taxon>
        <taxon>Neisseriales</taxon>
        <taxon>Neisseriaceae</taxon>
        <taxon>Neisseria</taxon>
    </lineage>
</organism>
<dbReference type="KEGG" id="ngk:NGK_0570"/>
<feature type="transmembrane region" description="Helical" evidence="1">
    <location>
        <begin position="6"/>
        <end position="25"/>
    </location>
</feature>
<dbReference type="EMBL" id="CP001050">
    <property type="protein sequence ID" value="ACF29261.1"/>
    <property type="molecule type" value="Genomic_DNA"/>
</dbReference>
<reference evidence="2 3" key="1">
    <citation type="journal article" date="2008" name="J. Bacteriol.">
        <title>Complete genome sequence of Neisseria gonorrhoeae NCCP11945.</title>
        <authorList>
            <person name="Chung G.T."/>
            <person name="Yoo J.S."/>
            <person name="Oh H.B."/>
            <person name="Lee Y.S."/>
            <person name="Cha S.H."/>
            <person name="Kim S.J."/>
            <person name="Yoo C.K."/>
        </authorList>
    </citation>
    <scope>NUCLEOTIDE SEQUENCE [LARGE SCALE GENOMIC DNA]</scope>
    <source>
        <strain evidence="2 3">NCCP11945</strain>
    </source>
</reference>